<protein>
    <submittedName>
        <fullName evidence="2">Right-handed parallel beta-helix repeat-containing protein</fullName>
    </submittedName>
</protein>
<dbReference type="NCBIfam" id="TIGR03804">
    <property type="entry name" value="para_beta_helix"/>
    <property type="match status" value="1"/>
</dbReference>
<proteinExistence type="predicted"/>
<dbReference type="SUPFAM" id="SSF51126">
    <property type="entry name" value="Pectin lyase-like"/>
    <property type="match status" value="2"/>
</dbReference>
<feature type="domain" description="Right handed beta helix" evidence="1">
    <location>
        <begin position="363"/>
        <end position="463"/>
    </location>
</feature>
<dbReference type="InterPro" id="IPR011050">
    <property type="entry name" value="Pectin_lyase_fold/virulence"/>
</dbReference>
<dbReference type="InterPro" id="IPR039448">
    <property type="entry name" value="Beta_helix"/>
</dbReference>
<evidence type="ECO:0000313" key="3">
    <source>
        <dbReference type="Proteomes" id="UP001501638"/>
    </source>
</evidence>
<name>A0ABP5XEB8_9ACTN</name>
<dbReference type="NCBIfam" id="TIGR01409">
    <property type="entry name" value="TAT_signal_seq"/>
    <property type="match status" value="1"/>
</dbReference>
<gene>
    <name evidence="2" type="ORF">GCM10010405_41820</name>
</gene>
<dbReference type="EMBL" id="BAAASZ010000028">
    <property type="protein sequence ID" value="GAA2453687.1"/>
    <property type="molecule type" value="Genomic_DNA"/>
</dbReference>
<comment type="caution">
    <text evidence="2">The sequence shown here is derived from an EMBL/GenBank/DDBJ whole genome shotgun (WGS) entry which is preliminary data.</text>
</comment>
<dbReference type="Proteomes" id="UP001501638">
    <property type="component" value="Unassembled WGS sequence"/>
</dbReference>
<evidence type="ECO:0000259" key="1">
    <source>
        <dbReference type="Pfam" id="PF13229"/>
    </source>
</evidence>
<dbReference type="SMART" id="SM00710">
    <property type="entry name" value="PbH1"/>
    <property type="match status" value="9"/>
</dbReference>
<dbReference type="Gene3D" id="2.160.20.10">
    <property type="entry name" value="Single-stranded right-handed beta-helix, Pectin lyase-like"/>
    <property type="match status" value="1"/>
</dbReference>
<dbReference type="RefSeq" id="WP_344325744.1">
    <property type="nucleotide sequence ID" value="NZ_BAAASZ010000028.1"/>
</dbReference>
<organism evidence="2 3">
    <name type="scientific">Streptomyces macrosporus</name>
    <dbReference type="NCBI Taxonomy" id="44032"/>
    <lineage>
        <taxon>Bacteria</taxon>
        <taxon>Bacillati</taxon>
        <taxon>Actinomycetota</taxon>
        <taxon>Actinomycetes</taxon>
        <taxon>Kitasatosporales</taxon>
        <taxon>Streptomycetaceae</taxon>
        <taxon>Streptomyces</taxon>
    </lineage>
</organism>
<dbReference type="PROSITE" id="PS51318">
    <property type="entry name" value="TAT"/>
    <property type="match status" value="1"/>
</dbReference>
<sequence length="466" mass="47740">MSDARSSTRLSRRNLLDRVAVGGAGLAAATVLGSRPAEAASGMEPWNVHYVDIASGNTQAPIQAALDAAKAGGGGHVVVGPGTWNLSTYLRIGANTRLTLTPATVFRRTGSARFMLVNGTWGDSSGGSGYSGPGNIVIEGGRWDVAGPQPSDDGEGWMGISIWHAADVVVRDLQVLNVSNWHAVEFGAVRNGTVENCRFNGWTGTSNRVSWGVEAIQLDWARQGGTVMGAADGTPCCDITIRDNHCGAGTTVNGVAYGGFPTLAGSHGGGFQWPHQRVEISGNTVHDSAWFAIHPYGTNQAVVTNNSINNCFGGIRASYANDQGTVMGFEDLVVGNNIIRKPSGPEDRGIDVMGGNATSGTTAARVTITGNVVNGAAAAGIRVRYAPDAVIDGNTVSGSTGRGILAEYSAGTVITGNVVRDCPTGVALTGSPDSLVNGNSLLGTGTALSLNEADSADCVVSANQGV</sequence>
<dbReference type="InterPro" id="IPR019546">
    <property type="entry name" value="TAT_signal_bac_arc"/>
</dbReference>
<keyword evidence="3" id="KW-1185">Reference proteome</keyword>
<dbReference type="InterPro" id="IPR006626">
    <property type="entry name" value="PbH1"/>
</dbReference>
<dbReference type="InterPro" id="IPR012334">
    <property type="entry name" value="Pectin_lyas_fold"/>
</dbReference>
<dbReference type="Pfam" id="PF13229">
    <property type="entry name" value="Beta_helix"/>
    <property type="match status" value="1"/>
</dbReference>
<dbReference type="InterPro" id="IPR006311">
    <property type="entry name" value="TAT_signal"/>
</dbReference>
<evidence type="ECO:0000313" key="2">
    <source>
        <dbReference type="EMBL" id="GAA2453687.1"/>
    </source>
</evidence>
<accession>A0ABP5XEB8</accession>
<dbReference type="InterPro" id="IPR022441">
    <property type="entry name" value="Para_beta_helix_rpt-2"/>
</dbReference>
<reference evidence="3" key="1">
    <citation type="journal article" date="2019" name="Int. J. Syst. Evol. Microbiol.">
        <title>The Global Catalogue of Microorganisms (GCM) 10K type strain sequencing project: providing services to taxonomists for standard genome sequencing and annotation.</title>
        <authorList>
            <consortium name="The Broad Institute Genomics Platform"/>
            <consortium name="The Broad Institute Genome Sequencing Center for Infectious Disease"/>
            <person name="Wu L."/>
            <person name="Ma J."/>
        </authorList>
    </citation>
    <scope>NUCLEOTIDE SEQUENCE [LARGE SCALE GENOMIC DNA]</scope>
    <source>
        <strain evidence="3">JCM 6305</strain>
    </source>
</reference>